<gene>
    <name evidence="7" type="ORF">ACFPRH_35470</name>
</gene>
<dbReference type="InterPro" id="IPR006162">
    <property type="entry name" value="Ppantetheine_attach_site"/>
</dbReference>
<dbReference type="InterPro" id="IPR045851">
    <property type="entry name" value="AMP-bd_C_sf"/>
</dbReference>
<evidence type="ECO:0000256" key="4">
    <source>
        <dbReference type="ARBA" id="ARBA00022737"/>
    </source>
</evidence>
<comment type="caution">
    <text evidence="7">The sequence shown here is derived from an EMBL/GenBank/DDBJ whole genome shotgun (WGS) entry which is preliminary data.</text>
</comment>
<dbReference type="EMBL" id="JBHSKP010000059">
    <property type="protein sequence ID" value="MFC5157026.1"/>
    <property type="molecule type" value="Genomic_DNA"/>
</dbReference>
<dbReference type="PROSITE" id="PS00455">
    <property type="entry name" value="AMP_BINDING"/>
    <property type="match status" value="1"/>
</dbReference>
<keyword evidence="2" id="KW-0596">Phosphopantetheine</keyword>
<sequence length="1413" mass="150841">MSSAADAKRDHTNGLVPGNTTPASASAPVASGTGQRDIGQRDTGQRNSAEIWPAELMPIAEPTRAARLSTAPDGAPQVTVIELPDALAKLAEQADCTPASAVSAALGTVLGALLGHRTVVIDLADGAPATPLVLTPGPHLSFAGLLTAVRAQRRRTQGHEPSAPTTADDGLTLTDVLVTTGGTPPRGRHTLVGVLPPNRPGHLELHGGGPTGPAVHDLGDRLATVLARLTDHPHEPLARLDLLSADERGAVLGDWNGLPDVEPRLLHRLFEDQASRHPDTIAVEHGSLQVTYRELNRRANRLARFLTGRGVGPDVPVVVSMSHGVDLVTALLAITKAGGVYVPLDPAYPLPRKRFVLDDTRPLLTLVDQPDRLPGNDHIVLADVDTTGHPDSDLTDADRSAPGHHSHLAYVIYTSGSTGTPKGVALAHTGLTRLVHRHRRYVSTDASHRVLQLASIAFDGSVWEIMMALLNGGTLVVGDPEALLTGTAAATDITHATVTPSLLSALPTDAFPAGATLITASEACTPALVERWTREHRLINSYGPTETTVSTASGPLTAGEPVTVGGPIEATRVYVLDGALRPLPPGTAGELYAAGPGLARGYLNRPGLTSGSFVANPFGGPGERMYRTGDLVRWTHQGRLEYLGRTDEQVKVRGFRIEPSEVEVALTGVPGVDHAAVLVQQDDRGDKRLVAYLVPDGEPGADTDRAERADRADRRVEEWREVSDAHYRTIGDEEAPGDDDVFAGWTSSYTGEDMGDEEMREWRQATVDRILEARPARVLEIGVGTGLIMFRTAPHCQEYWGTDLSPVVVGHLNGRVARVPELAGRVRLHSAGAHELEELPQEYFDTVVINSVAQYFPSAEYLTEVVRGALGLLTPGGRLLLGDLRNLRLLRTFHTAIALTAADPLADPASIARAVDRLSAGEKELLVDPDLFAALRRTEPRIGAVDIQLQRGTFHNELTRHRYDVVLHRTSGTETARPADHHRPLRWGAGINSLEQLAETLATAPASTPTHVLGMPNGRLYGENSARRALEAGASPAEAAALLTAPHTAPDPEELHALGESFGLAVLTTWAGDADDGSMDVVFHDPARATPVAAPPYTPRDQSSPLHSYTNNPLRRLAEDELVASARTHLRRLLPAHMVPSAFVVMDHLPMTTNGKLDRRSLPKADFTTRTDSRAPRTPAEEILCGVFADVLGVAGVGVDDNFFELGGHSLLATRLINRIRTLLGAGLEVRTLFETPTVAGLATLLETATTALRPALTRTEPRPETLPLSPAQRRLWFLHSVEGPTTTYTVPLVTRVRGRLDRNALDAALSDVVTRHEALRTVFPTVNGEPVQRVLPGGPGSLTATWLECPPGQADALVAKESAHVFDLAVDLPVHAAVVSSGEDESVLVLVLHHVAADGWSMGPLSRDLSVA</sequence>
<dbReference type="PROSITE" id="PS50075">
    <property type="entry name" value="CARRIER"/>
    <property type="match status" value="1"/>
</dbReference>
<evidence type="ECO:0000256" key="1">
    <source>
        <dbReference type="ARBA" id="ARBA00001957"/>
    </source>
</evidence>
<dbReference type="InterPro" id="IPR001242">
    <property type="entry name" value="Condensation_dom"/>
</dbReference>
<dbReference type="Pfam" id="PF00668">
    <property type="entry name" value="Condensation"/>
    <property type="match status" value="1"/>
</dbReference>
<dbReference type="InterPro" id="IPR013217">
    <property type="entry name" value="Methyltransf_12"/>
</dbReference>
<keyword evidence="3" id="KW-0597">Phosphoprotein</keyword>
<evidence type="ECO:0000256" key="2">
    <source>
        <dbReference type="ARBA" id="ARBA00022450"/>
    </source>
</evidence>
<dbReference type="SUPFAM" id="SSF47336">
    <property type="entry name" value="ACP-like"/>
    <property type="match status" value="1"/>
</dbReference>
<dbReference type="InterPro" id="IPR020845">
    <property type="entry name" value="AMP-binding_CS"/>
</dbReference>
<dbReference type="InterPro" id="IPR023213">
    <property type="entry name" value="CAT-like_dom_sf"/>
</dbReference>
<name>A0ABW0AV38_9ACTN</name>
<dbReference type="Proteomes" id="UP001596160">
    <property type="component" value="Unassembled WGS sequence"/>
</dbReference>
<dbReference type="PANTHER" id="PTHR45527:SF1">
    <property type="entry name" value="FATTY ACID SYNTHASE"/>
    <property type="match status" value="1"/>
</dbReference>
<accession>A0ABW0AV38</accession>
<evidence type="ECO:0000313" key="8">
    <source>
        <dbReference type="Proteomes" id="UP001596160"/>
    </source>
</evidence>
<feature type="compositionally biased region" description="Low complexity" evidence="5">
    <location>
        <begin position="20"/>
        <end position="34"/>
    </location>
</feature>
<keyword evidence="4" id="KW-0677">Repeat</keyword>
<dbReference type="InterPro" id="IPR029063">
    <property type="entry name" value="SAM-dependent_MTases_sf"/>
</dbReference>
<dbReference type="Pfam" id="PF00550">
    <property type="entry name" value="PP-binding"/>
    <property type="match status" value="1"/>
</dbReference>
<dbReference type="Pfam" id="PF00501">
    <property type="entry name" value="AMP-binding"/>
    <property type="match status" value="1"/>
</dbReference>
<dbReference type="InterPro" id="IPR009081">
    <property type="entry name" value="PP-bd_ACP"/>
</dbReference>
<dbReference type="SMART" id="SM00823">
    <property type="entry name" value="PKS_PP"/>
    <property type="match status" value="1"/>
</dbReference>
<proteinExistence type="predicted"/>
<feature type="non-terminal residue" evidence="7">
    <location>
        <position position="1413"/>
    </location>
</feature>
<feature type="compositionally biased region" description="Basic and acidic residues" evidence="5">
    <location>
        <begin position="1"/>
        <end position="12"/>
    </location>
</feature>
<evidence type="ECO:0000256" key="5">
    <source>
        <dbReference type="SAM" id="MobiDB-lite"/>
    </source>
</evidence>
<dbReference type="InterPro" id="IPR000873">
    <property type="entry name" value="AMP-dep_synth/lig_dom"/>
</dbReference>
<dbReference type="InterPro" id="IPR042099">
    <property type="entry name" value="ANL_N_sf"/>
</dbReference>
<protein>
    <submittedName>
        <fullName evidence="7">Amino acid adenylation domain-containing protein</fullName>
    </submittedName>
</protein>
<dbReference type="Gene3D" id="3.40.50.150">
    <property type="entry name" value="Vaccinia Virus protein VP39"/>
    <property type="match status" value="1"/>
</dbReference>
<dbReference type="SUPFAM" id="SSF53335">
    <property type="entry name" value="S-adenosyl-L-methionine-dependent methyltransferases"/>
    <property type="match status" value="1"/>
</dbReference>
<dbReference type="InterPro" id="IPR020806">
    <property type="entry name" value="PKS_PP-bd"/>
</dbReference>
<comment type="cofactor">
    <cofactor evidence="1">
        <name>pantetheine 4'-phosphate</name>
        <dbReference type="ChEBI" id="CHEBI:47942"/>
    </cofactor>
</comment>
<dbReference type="Pfam" id="PF08242">
    <property type="entry name" value="Methyltransf_12"/>
    <property type="match status" value="1"/>
</dbReference>
<keyword evidence="8" id="KW-1185">Reference proteome</keyword>
<dbReference type="RefSeq" id="WP_381735638.1">
    <property type="nucleotide sequence ID" value="NZ_JBHSKP010000059.1"/>
</dbReference>
<dbReference type="PANTHER" id="PTHR45527">
    <property type="entry name" value="NONRIBOSOMAL PEPTIDE SYNTHETASE"/>
    <property type="match status" value="1"/>
</dbReference>
<evidence type="ECO:0000259" key="6">
    <source>
        <dbReference type="PROSITE" id="PS50075"/>
    </source>
</evidence>
<dbReference type="InterPro" id="IPR036736">
    <property type="entry name" value="ACP-like_sf"/>
</dbReference>
<dbReference type="InterPro" id="IPR010071">
    <property type="entry name" value="AA_adenyl_dom"/>
</dbReference>
<feature type="domain" description="Carrier" evidence="6">
    <location>
        <begin position="1175"/>
        <end position="1250"/>
    </location>
</feature>
<reference evidence="8" key="1">
    <citation type="journal article" date="2019" name="Int. J. Syst. Evol. Microbiol.">
        <title>The Global Catalogue of Microorganisms (GCM) 10K type strain sequencing project: providing services to taxonomists for standard genome sequencing and annotation.</title>
        <authorList>
            <consortium name="The Broad Institute Genomics Platform"/>
            <consortium name="The Broad Institute Genome Sequencing Center for Infectious Disease"/>
            <person name="Wu L."/>
            <person name="Ma J."/>
        </authorList>
    </citation>
    <scope>NUCLEOTIDE SEQUENCE [LARGE SCALE GENOMIC DNA]</scope>
    <source>
        <strain evidence="8">PCU 266</strain>
    </source>
</reference>
<dbReference type="PROSITE" id="PS00012">
    <property type="entry name" value="PHOSPHOPANTETHEINE"/>
    <property type="match status" value="1"/>
</dbReference>
<dbReference type="SUPFAM" id="SSF56801">
    <property type="entry name" value="Acetyl-CoA synthetase-like"/>
    <property type="match status" value="1"/>
</dbReference>
<dbReference type="Gene3D" id="3.30.559.30">
    <property type="entry name" value="Nonribosomal peptide synthetase, condensation domain"/>
    <property type="match status" value="1"/>
</dbReference>
<evidence type="ECO:0000313" key="7">
    <source>
        <dbReference type="EMBL" id="MFC5157026.1"/>
    </source>
</evidence>
<dbReference type="Gene3D" id="3.40.50.12780">
    <property type="entry name" value="N-terminal domain of ligase-like"/>
    <property type="match status" value="1"/>
</dbReference>
<dbReference type="NCBIfam" id="TIGR01733">
    <property type="entry name" value="AA-adenyl-dom"/>
    <property type="match status" value="1"/>
</dbReference>
<dbReference type="Gene3D" id="1.10.1200.10">
    <property type="entry name" value="ACP-like"/>
    <property type="match status" value="1"/>
</dbReference>
<feature type="region of interest" description="Disordered" evidence="5">
    <location>
        <begin position="1"/>
        <end position="47"/>
    </location>
</feature>
<dbReference type="CDD" id="cd02440">
    <property type="entry name" value="AdoMet_MTases"/>
    <property type="match status" value="1"/>
</dbReference>
<dbReference type="Gene3D" id="3.30.559.10">
    <property type="entry name" value="Chloramphenicol acetyltransferase-like domain"/>
    <property type="match status" value="1"/>
</dbReference>
<organism evidence="7 8">
    <name type="scientific">Streptomyces amakusaensis</name>
    <dbReference type="NCBI Taxonomy" id="67271"/>
    <lineage>
        <taxon>Bacteria</taxon>
        <taxon>Bacillati</taxon>
        <taxon>Actinomycetota</taxon>
        <taxon>Actinomycetes</taxon>
        <taxon>Kitasatosporales</taxon>
        <taxon>Streptomycetaceae</taxon>
        <taxon>Streptomyces</taxon>
    </lineage>
</organism>
<dbReference type="Gene3D" id="3.30.300.30">
    <property type="match status" value="2"/>
</dbReference>
<evidence type="ECO:0000256" key="3">
    <source>
        <dbReference type="ARBA" id="ARBA00022553"/>
    </source>
</evidence>
<dbReference type="SUPFAM" id="SSF52777">
    <property type="entry name" value="CoA-dependent acyltransferases"/>
    <property type="match status" value="2"/>
</dbReference>